<comment type="caution">
    <text evidence="3">The sequence shown here is derived from an EMBL/GenBank/DDBJ whole genome shotgun (WGS) entry which is preliminary data.</text>
</comment>
<feature type="region of interest" description="Disordered" evidence="2">
    <location>
        <begin position="121"/>
        <end position="154"/>
    </location>
</feature>
<evidence type="ECO:0000313" key="3">
    <source>
        <dbReference type="EMBL" id="OLP81446.1"/>
    </source>
</evidence>
<evidence type="ECO:0000256" key="1">
    <source>
        <dbReference type="SAM" id="Coils"/>
    </source>
</evidence>
<feature type="compositionally biased region" description="Polar residues" evidence="2">
    <location>
        <begin position="133"/>
        <end position="154"/>
    </location>
</feature>
<keyword evidence="4" id="KW-1185">Reference proteome</keyword>
<feature type="coiled-coil region" evidence="1">
    <location>
        <begin position="260"/>
        <end position="287"/>
    </location>
</feature>
<dbReference type="OrthoDB" id="431046at2759"/>
<dbReference type="Proteomes" id="UP000186817">
    <property type="component" value="Unassembled WGS sequence"/>
</dbReference>
<dbReference type="EMBL" id="LSRX01001280">
    <property type="protein sequence ID" value="OLP81446.1"/>
    <property type="molecule type" value="Genomic_DNA"/>
</dbReference>
<name>A0A1Q9CEX0_SYMMI</name>
<sequence>MDRQCLWVSHAVAEGNFGEECLSHRSTPPRKPARTAAQVPSPSKWGEVVSSLPVVRLSEQSSLGSPSKRLGFSPQVGFGDASLSLWSPEPLAKPKAPGQSALASEFWRTHERYALQRSREAARQAEIKKEEIPQTTHSETTIQSQTQVQWKPGVQSSPSLEAYLPTLATRSEPLTLPVAAQEAHPPQAPPRKPPAAEEAYEQLLEGLARRLAASPAEDRPKDSAAQRMAAAAWHHAAAAAAAQPWPEDAWSKSDEKPVDLRGLEEMLNFLQRRAEAQTNELRHFKDELAARSHMAKVFNEG</sequence>
<proteinExistence type="predicted"/>
<feature type="region of interest" description="Disordered" evidence="2">
    <location>
        <begin position="23"/>
        <end position="44"/>
    </location>
</feature>
<feature type="compositionally biased region" description="Basic and acidic residues" evidence="2">
    <location>
        <begin position="121"/>
        <end position="132"/>
    </location>
</feature>
<accession>A0A1Q9CEX0</accession>
<keyword evidence="1" id="KW-0175">Coiled coil</keyword>
<dbReference type="AlphaFoldDB" id="A0A1Q9CEX0"/>
<organism evidence="3 4">
    <name type="scientific">Symbiodinium microadriaticum</name>
    <name type="common">Dinoflagellate</name>
    <name type="synonym">Zooxanthella microadriatica</name>
    <dbReference type="NCBI Taxonomy" id="2951"/>
    <lineage>
        <taxon>Eukaryota</taxon>
        <taxon>Sar</taxon>
        <taxon>Alveolata</taxon>
        <taxon>Dinophyceae</taxon>
        <taxon>Suessiales</taxon>
        <taxon>Symbiodiniaceae</taxon>
        <taxon>Symbiodinium</taxon>
    </lineage>
</organism>
<gene>
    <name evidence="3" type="ORF">AK812_SmicGene38021</name>
</gene>
<reference evidence="3 4" key="1">
    <citation type="submission" date="2016-02" db="EMBL/GenBank/DDBJ databases">
        <title>Genome analysis of coral dinoflagellate symbionts highlights evolutionary adaptations to a symbiotic lifestyle.</title>
        <authorList>
            <person name="Aranda M."/>
            <person name="Li Y."/>
            <person name="Liew Y.J."/>
            <person name="Baumgarten S."/>
            <person name="Simakov O."/>
            <person name="Wilson M."/>
            <person name="Piel J."/>
            <person name="Ashoor H."/>
            <person name="Bougouffa S."/>
            <person name="Bajic V.B."/>
            <person name="Ryu T."/>
            <person name="Ravasi T."/>
            <person name="Bayer T."/>
            <person name="Micklem G."/>
            <person name="Kim H."/>
            <person name="Bhak J."/>
            <person name="Lajeunesse T.C."/>
            <person name="Voolstra C.R."/>
        </authorList>
    </citation>
    <scope>NUCLEOTIDE SEQUENCE [LARGE SCALE GENOMIC DNA]</scope>
    <source>
        <strain evidence="3 4">CCMP2467</strain>
    </source>
</reference>
<evidence type="ECO:0000313" key="4">
    <source>
        <dbReference type="Proteomes" id="UP000186817"/>
    </source>
</evidence>
<protein>
    <submittedName>
        <fullName evidence="3">Uncharacterized protein</fullName>
    </submittedName>
</protein>
<evidence type="ECO:0000256" key="2">
    <source>
        <dbReference type="SAM" id="MobiDB-lite"/>
    </source>
</evidence>